<dbReference type="InterPro" id="IPR008967">
    <property type="entry name" value="p53-like_TF_DNA-bd_sf"/>
</dbReference>
<keyword evidence="1 2" id="KW-0238">DNA-binding</keyword>
<evidence type="ECO:0000313" key="6">
    <source>
        <dbReference type="Proteomes" id="UP000005222"/>
    </source>
</evidence>
<protein>
    <submittedName>
        <fullName evidence="5">Piso0_004930 protein</fullName>
    </submittedName>
</protein>
<dbReference type="InterPro" id="IPR052605">
    <property type="entry name" value="Fungal_trans_regulator"/>
</dbReference>
<sequence>MGRPKNSKNKTKSKHGGWSNKEDFGAQVRVRSNDITVESDYESCPKDLHEHLISSGRDREPGMKKRKVAPRSGLQFKVGPSFDHTTLYRPIYVTSTNESVFPFVHARVDRGFERCNDEWIGYKRNYFTLVGCFELEDKTPDIFFHEKFHILNDQGEMENISCFALRLVSKCSEDDMTVNLIQHTAKRDRGPQYSPPVYPAISGYLPSHSIIKQASNIRNNDKIDQYNKLFFLDSSALSKVSEDSVLSTYPEGRIATVARYERIQFSTSINYRKPTMVNRHFILRVELLGLLDDGKYAVLASTETQPLVVRGRSPSNYQIAKRNMKSMASNDQLKMQRMSRTGTAPDTGGTSSDESHKLLVPDYSVARRKYPRSDLYKPSKRGRKKKEKLEINSIMNWNPSDFVDDNPRPDLENLDEVLKDSALSEAVSGKIDPYDPMFEPFPFQSGFDFNLDPTIRLKSPSRSKSKRKAPQSKDQATHEDYPDSASKTSGSNTSNNYDDSFLEFQKELSMLQKELKSDLDGDKSILSLVT</sequence>
<feature type="compositionally biased region" description="Polar residues" evidence="3">
    <location>
        <begin position="326"/>
        <end position="352"/>
    </location>
</feature>
<dbReference type="eggNOG" id="ENOG502R1FS">
    <property type="taxonomic scope" value="Eukaryota"/>
</dbReference>
<evidence type="ECO:0000256" key="1">
    <source>
        <dbReference type="ARBA" id="ARBA00023125"/>
    </source>
</evidence>
<dbReference type="Proteomes" id="UP000005222">
    <property type="component" value="Chromosome N"/>
</dbReference>
<dbReference type="EMBL" id="FO082046">
    <property type="protein sequence ID" value="CCE86440.1"/>
    <property type="molecule type" value="Genomic_DNA"/>
</dbReference>
<dbReference type="Pfam" id="PF05224">
    <property type="entry name" value="NDT80_PhoG"/>
    <property type="match status" value="1"/>
</dbReference>
<feature type="region of interest" description="Disordered" evidence="3">
    <location>
        <begin position="1"/>
        <end position="25"/>
    </location>
</feature>
<dbReference type="GO" id="GO:0000228">
    <property type="term" value="C:nuclear chromosome"/>
    <property type="evidence" value="ECO:0007669"/>
    <property type="project" value="TreeGrafter"/>
</dbReference>
<dbReference type="GO" id="GO:0003677">
    <property type="term" value="F:DNA binding"/>
    <property type="evidence" value="ECO:0007669"/>
    <property type="project" value="UniProtKB-KW"/>
</dbReference>
<dbReference type="AlphaFoldDB" id="G8Y0T7"/>
<dbReference type="InterPro" id="IPR024061">
    <property type="entry name" value="NDT80_DNA-bd_dom"/>
</dbReference>
<dbReference type="GO" id="GO:0051321">
    <property type="term" value="P:meiotic cell cycle"/>
    <property type="evidence" value="ECO:0007669"/>
    <property type="project" value="TreeGrafter"/>
</dbReference>
<feature type="compositionally biased region" description="Polar residues" evidence="3">
    <location>
        <begin position="485"/>
        <end position="498"/>
    </location>
</feature>
<feature type="compositionally biased region" description="Basic residues" evidence="3">
    <location>
        <begin position="459"/>
        <end position="470"/>
    </location>
</feature>
<feature type="compositionally biased region" description="Basic residues" evidence="3">
    <location>
        <begin position="1"/>
        <end position="15"/>
    </location>
</feature>
<feature type="region of interest" description="Disordered" evidence="3">
    <location>
        <begin position="325"/>
        <end position="358"/>
    </location>
</feature>
<dbReference type="PANTHER" id="PTHR35144">
    <property type="entry name" value="MEIOSIS-SPECIFIC TRANSCRIPTION FACTOR NDT80"/>
    <property type="match status" value="1"/>
</dbReference>
<dbReference type="GO" id="GO:0003700">
    <property type="term" value="F:DNA-binding transcription factor activity"/>
    <property type="evidence" value="ECO:0007669"/>
    <property type="project" value="UniProtKB-UniRule"/>
</dbReference>
<proteinExistence type="predicted"/>
<evidence type="ECO:0000313" key="5">
    <source>
        <dbReference type="EMBL" id="CCE86440.1"/>
    </source>
</evidence>
<dbReference type="InParanoid" id="G8Y0T7"/>
<dbReference type="InterPro" id="IPR037141">
    <property type="entry name" value="NDT80_DNA-bd_dom_sf"/>
</dbReference>
<reference evidence="5 6" key="1">
    <citation type="journal article" date="2012" name="G3 (Bethesda)">
        <title>Pichia sorbitophila, an interspecies yeast hybrid reveals early steps of genome resolution following polyploidization.</title>
        <authorList>
            <person name="Leh Louis V."/>
            <person name="Despons L."/>
            <person name="Friedrich A."/>
            <person name="Martin T."/>
            <person name="Durrens P."/>
            <person name="Casaregola S."/>
            <person name="Neuveglise C."/>
            <person name="Fairhead C."/>
            <person name="Marck C."/>
            <person name="Cruz J.A."/>
            <person name="Straub M.L."/>
            <person name="Kugler V."/>
            <person name="Sacerdot C."/>
            <person name="Uzunov Z."/>
            <person name="Thierry A."/>
            <person name="Weiss S."/>
            <person name="Bleykasten C."/>
            <person name="De Montigny J."/>
            <person name="Jacques N."/>
            <person name="Jung P."/>
            <person name="Lemaire M."/>
            <person name="Mallet S."/>
            <person name="Morel G."/>
            <person name="Richard G.F."/>
            <person name="Sarkar A."/>
            <person name="Savel G."/>
            <person name="Schacherer J."/>
            <person name="Seret M.L."/>
            <person name="Talla E."/>
            <person name="Samson G."/>
            <person name="Jubin C."/>
            <person name="Poulain J."/>
            <person name="Vacherie B."/>
            <person name="Barbe V."/>
            <person name="Pelletier E."/>
            <person name="Sherman D.J."/>
            <person name="Westhof E."/>
            <person name="Weissenbach J."/>
            <person name="Baret P.V."/>
            <person name="Wincker P."/>
            <person name="Gaillardin C."/>
            <person name="Dujon B."/>
            <person name="Souciet J.L."/>
        </authorList>
    </citation>
    <scope>NUCLEOTIDE SEQUENCE [LARGE SCALE GENOMIC DNA]</scope>
    <source>
        <strain evidence="6">ATCC MYA-4447 / BCRC 22081 / CBS 7064 / NBRC 10061 / NRRL Y-12695</strain>
    </source>
</reference>
<organism evidence="5 6">
    <name type="scientific">Pichia sorbitophila (strain ATCC MYA-4447 / BCRC 22081 / CBS 7064 / NBRC 10061 / NRRL Y-12695)</name>
    <name type="common">Hybrid yeast</name>
    <dbReference type="NCBI Taxonomy" id="559304"/>
    <lineage>
        <taxon>Eukaryota</taxon>
        <taxon>Fungi</taxon>
        <taxon>Dikarya</taxon>
        <taxon>Ascomycota</taxon>
        <taxon>Saccharomycotina</taxon>
        <taxon>Pichiomycetes</taxon>
        <taxon>Debaryomycetaceae</taxon>
        <taxon>Millerozyma</taxon>
    </lineage>
</organism>
<dbReference type="Gene3D" id="2.60.40.1390">
    <property type="entry name" value="NDT80 DNA-binding domain"/>
    <property type="match status" value="1"/>
</dbReference>
<dbReference type="PROSITE" id="PS51517">
    <property type="entry name" value="NDT80"/>
    <property type="match status" value="1"/>
</dbReference>
<dbReference type="STRING" id="559304.G8Y0T7"/>
<evidence type="ECO:0000259" key="4">
    <source>
        <dbReference type="PROSITE" id="PS51517"/>
    </source>
</evidence>
<dbReference type="SUPFAM" id="SSF49417">
    <property type="entry name" value="p53-like transcription factors"/>
    <property type="match status" value="1"/>
</dbReference>
<feature type="DNA-binding region" description="NDT80" evidence="2">
    <location>
        <begin position="41"/>
        <end position="321"/>
    </location>
</feature>
<gene>
    <name evidence="5" type="primary">Piso0_004930</name>
    <name evidence="5" type="ORF">GNLVRS01_PISO0N04215g</name>
</gene>
<dbReference type="GO" id="GO:0045944">
    <property type="term" value="P:positive regulation of transcription by RNA polymerase II"/>
    <property type="evidence" value="ECO:0007669"/>
    <property type="project" value="TreeGrafter"/>
</dbReference>
<name>G8Y0T7_PICSO</name>
<dbReference type="PANTHER" id="PTHR35144:SF2">
    <property type="entry name" value="MEIOSIS-SPECIFIC TRANSCRIPTION FACTOR NDT80"/>
    <property type="match status" value="1"/>
</dbReference>
<keyword evidence="6" id="KW-1185">Reference proteome</keyword>
<accession>G8Y0T7</accession>
<feature type="region of interest" description="Disordered" evidence="3">
    <location>
        <begin position="454"/>
        <end position="498"/>
    </location>
</feature>
<evidence type="ECO:0000256" key="3">
    <source>
        <dbReference type="SAM" id="MobiDB-lite"/>
    </source>
</evidence>
<evidence type="ECO:0000256" key="2">
    <source>
        <dbReference type="PROSITE-ProRule" id="PRU00850"/>
    </source>
</evidence>
<dbReference type="OMA" id="YPEGRIA"/>
<dbReference type="OrthoDB" id="2288358at2759"/>
<dbReference type="HOGENOM" id="CLU_513985_0_0_1"/>
<feature type="domain" description="NDT80" evidence="4">
    <location>
        <begin position="41"/>
        <end position="321"/>
    </location>
</feature>